<dbReference type="EnsemblMetazoa" id="tetur02g01650.1">
    <property type="protein sequence ID" value="tetur02g01650.1"/>
    <property type="gene ID" value="tetur02g01650"/>
</dbReference>
<evidence type="ECO:0000259" key="6">
    <source>
        <dbReference type="PROSITE" id="PS50853"/>
    </source>
</evidence>
<dbReference type="GO" id="GO:0009653">
    <property type="term" value="P:anatomical structure morphogenesis"/>
    <property type="evidence" value="ECO:0007669"/>
    <property type="project" value="UniProtKB-ARBA"/>
</dbReference>
<dbReference type="FunFam" id="2.60.40.10:FF:000032">
    <property type="entry name" value="palladin isoform X1"/>
    <property type="match status" value="1"/>
</dbReference>
<dbReference type="SMART" id="SM00409">
    <property type="entry name" value="IG"/>
    <property type="match status" value="2"/>
</dbReference>
<feature type="domain" description="Ig-like" evidence="5">
    <location>
        <begin position="60"/>
        <end position="179"/>
    </location>
</feature>
<proteinExistence type="predicted"/>
<evidence type="ECO:0000259" key="5">
    <source>
        <dbReference type="PROSITE" id="PS50835"/>
    </source>
</evidence>
<dbReference type="PROSITE" id="PS50853">
    <property type="entry name" value="FN3"/>
    <property type="match status" value="4"/>
</dbReference>
<dbReference type="InterPro" id="IPR013106">
    <property type="entry name" value="Ig_V-set"/>
</dbReference>
<dbReference type="InterPro" id="IPR003599">
    <property type="entry name" value="Ig_sub"/>
</dbReference>
<feature type="domain" description="Fibronectin type-III" evidence="6">
    <location>
        <begin position="894"/>
        <end position="986"/>
    </location>
</feature>
<dbReference type="SUPFAM" id="SSF49265">
    <property type="entry name" value="Fibronectin type III"/>
    <property type="match status" value="3"/>
</dbReference>
<evidence type="ECO:0000256" key="3">
    <source>
        <dbReference type="ARBA" id="ARBA00023319"/>
    </source>
</evidence>
<dbReference type="InterPro" id="IPR002602">
    <property type="entry name" value="DB"/>
</dbReference>
<dbReference type="InterPro" id="IPR003598">
    <property type="entry name" value="Ig_sub2"/>
</dbReference>
<dbReference type="GO" id="GO:0030154">
    <property type="term" value="P:cell differentiation"/>
    <property type="evidence" value="ECO:0007669"/>
    <property type="project" value="UniProtKB-ARBA"/>
</dbReference>
<dbReference type="SMART" id="SM00060">
    <property type="entry name" value="FN3"/>
    <property type="match status" value="4"/>
</dbReference>
<dbReference type="eggNOG" id="ENOG502QRA3">
    <property type="taxonomic scope" value="Eukaryota"/>
</dbReference>
<reference evidence="7" key="2">
    <citation type="submission" date="2015-06" db="UniProtKB">
        <authorList>
            <consortium name="EnsemblMetazoa"/>
        </authorList>
    </citation>
    <scope>IDENTIFICATION</scope>
</reference>
<dbReference type="KEGG" id="tut:107371098"/>
<keyword evidence="4" id="KW-0472">Membrane</keyword>
<dbReference type="Gene3D" id="2.60.40.10">
    <property type="entry name" value="Immunoglobulins"/>
    <property type="match status" value="6"/>
</dbReference>
<dbReference type="InterPro" id="IPR003961">
    <property type="entry name" value="FN3_dom"/>
</dbReference>
<feature type="domain" description="Ig-like" evidence="5">
    <location>
        <begin position="1081"/>
        <end position="1179"/>
    </location>
</feature>
<dbReference type="HOGENOM" id="CLU_005277_0_0_1"/>
<evidence type="ECO:0000256" key="4">
    <source>
        <dbReference type="SAM" id="Phobius"/>
    </source>
</evidence>
<evidence type="ECO:0000313" key="7">
    <source>
        <dbReference type="EnsemblMetazoa" id="tetur02g01650.1"/>
    </source>
</evidence>
<dbReference type="CDD" id="cd00063">
    <property type="entry name" value="FN3"/>
    <property type="match status" value="4"/>
</dbReference>
<dbReference type="Pfam" id="PF00041">
    <property type="entry name" value="fn3"/>
    <property type="match status" value="4"/>
</dbReference>
<feature type="domain" description="Fibronectin type-III" evidence="6">
    <location>
        <begin position="778"/>
        <end position="879"/>
    </location>
</feature>
<organism evidence="7 8">
    <name type="scientific">Tetranychus urticae</name>
    <name type="common">Two-spotted spider mite</name>
    <dbReference type="NCBI Taxonomy" id="32264"/>
    <lineage>
        <taxon>Eukaryota</taxon>
        <taxon>Metazoa</taxon>
        <taxon>Ecdysozoa</taxon>
        <taxon>Arthropoda</taxon>
        <taxon>Chelicerata</taxon>
        <taxon>Arachnida</taxon>
        <taxon>Acari</taxon>
        <taxon>Acariformes</taxon>
        <taxon>Trombidiformes</taxon>
        <taxon>Prostigmata</taxon>
        <taxon>Eleutherengona</taxon>
        <taxon>Raphignathae</taxon>
        <taxon>Tetranychoidea</taxon>
        <taxon>Tetranychidae</taxon>
        <taxon>Tetranychus</taxon>
    </lineage>
</organism>
<dbReference type="STRING" id="32264.T1JUP2"/>
<feature type="domain" description="Fibronectin type-III" evidence="6">
    <location>
        <begin position="563"/>
        <end position="654"/>
    </location>
</feature>
<dbReference type="Pfam" id="PF07686">
    <property type="entry name" value="V-set"/>
    <property type="match status" value="1"/>
</dbReference>
<accession>T1JUP2</accession>
<dbReference type="InterPro" id="IPR050964">
    <property type="entry name" value="Striated_Muscle_Regulatory"/>
</dbReference>
<protein>
    <submittedName>
        <fullName evidence="7">Uncharacterized protein</fullName>
    </submittedName>
</protein>
<reference evidence="8" key="1">
    <citation type="submission" date="2011-08" db="EMBL/GenBank/DDBJ databases">
        <authorList>
            <person name="Rombauts S."/>
        </authorList>
    </citation>
    <scope>NUCLEOTIDE SEQUENCE</scope>
    <source>
        <strain evidence="8">London</strain>
    </source>
</reference>
<dbReference type="EMBL" id="CAEY01000779">
    <property type="status" value="NOT_ANNOTATED_CDS"/>
    <property type="molecule type" value="Genomic_DNA"/>
</dbReference>
<dbReference type="InterPro" id="IPR007110">
    <property type="entry name" value="Ig-like_dom"/>
</dbReference>
<keyword evidence="2" id="KW-1015">Disulfide bond</keyword>
<dbReference type="InterPro" id="IPR036116">
    <property type="entry name" value="FN3_sf"/>
</dbReference>
<feature type="domain" description="Fibronectin type-III" evidence="6">
    <location>
        <begin position="310"/>
        <end position="430"/>
    </location>
</feature>
<evidence type="ECO:0000256" key="2">
    <source>
        <dbReference type="ARBA" id="ARBA00023157"/>
    </source>
</evidence>
<keyword evidence="3" id="KW-0393">Immunoglobulin domain</keyword>
<dbReference type="InterPro" id="IPR036179">
    <property type="entry name" value="Ig-like_dom_sf"/>
</dbReference>
<dbReference type="PANTHER" id="PTHR13817:SF155">
    <property type="entry name" value="IG-LIKE AND FIBRONECTIN TYPE-III DOMAIN-CONTAINING PROTEIN C25G4.10"/>
    <property type="match status" value="1"/>
</dbReference>
<keyword evidence="1" id="KW-0677">Repeat</keyword>
<feature type="transmembrane region" description="Helical" evidence="4">
    <location>
        <begin position="1321"/>
        <end position="1346"/>
    </location>
</feature>
<dbReference type="InterPro" id="IPR013783">
    <property type="entry name" value="Ig-like_fold"/>
</dbReference>
<dbReference type="SMART" id="SM00406">
    <property type="entry name" value="IGv"/>
    <property type="match status" value="2"/>
</dbReference>
<dbReference type="SMART" id="SM00408">
    <property type="entry name" value="IGc2"/>
    <property type="match status" value="2"/>
</dbReference>
<dbReference type="Pfam" id="PF01682">
    <property type="entry name" value="DB"/>
    <property type="match status" value="4"/>
</dbReference>
<dbReference type="OMA" id="CCARANI"/>
<dbReference type="Proteomes" id="UP000015104">
    <property type="component" value="Unassembled WGS sequence"/>
</dbReference>
<dbReference type="Pfam" id="PF07679">
    <property type="entry name" value="I-set"/>
    <property type="match status" value="1"/>
</dbReference>
<sequence length="1397" mass="153558">MVSSKAVECKESPKVLDYSTSNERFCLSKNHNCANKLDLHRFFKNKLVNTKVIIYSILIPIILTSSVVHCKDSEIGDLDLSETPQEPILVLPGDDAFIDCTIRDSANHTVVWKYANGIDDLESARTITADKVRITEDPRFSILHRTGHQTWILKIREAIPSDSGVYLCQVNSDPPISVSRFLTVTYPEAGNPLSHASPFVTLSGHNFTDCCRSENVADICLPFCNIKNLVGQTPSPAAAVTCIQYMTPMVRCLADGRNHLPCCMRQNVPEVCLPSCSGNYNLTRVVDNIVCLQYAAPILSCISQGIETLPPQPIAVTIEPVSSTSLRVKWNLPIQRAGSTERSPSDTIQINVTKGVSFNSLGKPISGEDLSSNVKNSTDVKSIKVDATLNSFTLTELKPFTLYQVVLTAHNKFGSSQPTPMVQSLTAPEPIPEKSIIKSKLTSSSSVPDNSSGKSVKLPDLRKCCKDNGMKSEACIDALCDPTQEYNVSRIMSCSHFANVTFKCMSLSSGDQSECCRLRGVSTFCQSLCKSSSVISLRHTVCFHHFPAFLNCYVERFGVLPSPPMDLVVSSVHHRWALIDWKQPMKRGSTVTRYIVHWRDMESVEPLKTETVTNPPYLLDDLRPGVQYEIYVTALNKYGASQDSVRIDFRTQPLPSSALIDASMASAKMIYNETACCARANISALCLPLCSYSVKVNEILGLGPLCVDAATASIIVRCTVGGRDHKPCCERRGVSPECHGLCNGLIDGTPFQVGTRCGPEGPNILLCVKEGAETLPGQPWDLHAFKATQDSIYLRWKTSDEDLARGPDSVNFTVRYSPVSSDRVPLHPLKHAFQVNTSSTEMVLENLNASTTYSIYVQSINSFGTSLPSFILLVTTTSLESEISEGRMAATIGPPHALEVIHQTHEMISLRWLPPLYISPDATVNYVVNFKPVTDTEWTKIEVNFNSADLAGLLPDTKYAIAVQASTENGYKSHLSETILVFTDPILPVTVDPPVLLPTGPITEGDNVTILCVGRGLPPPVISILLNGQVAYKTMAEKVYYTIPSMPRNITSIGCYAANGVSVVGSSDAHKSILVRIKSTPTASIKEEFLRSMKFAEVRISCRVSGDPKPNVTWYKDGDDQIMLNPGPEVAIRMMDDVMLAGSFYSILILRKVAQMDTGRYICKATNELGVASDSVEMQVVMEKVERSDAAACCARSGVPDECLGACTSRGIDIYYAFHKHQCLNSLGLLILCARDGYDHTQCCQQLGVHQNCLHFCEGVPNPRSKESFCLLYDAKLIVHCITSTNGSSVPLPSETNGLSEDYEFYFQHPEQYYHTSTSAVVLPLLIAVLFLSMVTIVVGVMIYGYRRYFKTRITSGEDVVGFENQSYLRDNDSVDLGNPFQRVNRLNSQNARATTT</sequence>
<dbReference type="InterPro" id="IPR013098">
    <property type="entry name" value="Ig_I-set"/>
</dbReference>
<name>T1JUP2_TETUR</name>
<dbReference type="SUPFAM" id="SSF48726">
    <property type="entry name" value="Immunoglobulin"/>
    <property type="match status" value="2"/>
</dbReference>
<keyword evidence="8" id="KW-1185">Reference proteome</keyword>
<keyword evidence="4" id="KW-1133">Transmembrane helix</keyword>
<dbReference type="OrthoDB" id="5843172at2759"/>
<dbReference type="PROSITE" id="PS50835">
    <property type="entry name" value="IG_LIKE"/>
    <property type="match status" value="2"/>
</dbReference>
<keyword evidence="4" id="KW-0812">Transmembrane</keyword>
<dbReference type="PANTHER" id="PTHR13817">
    <property type="entry name" value="TITIN"/>
    <property type="match status" value="1"/>
</dbReference>
<gene>
    <name evidence="7" type="primary">107371098</name>
</gene>
<evidence type="ECO:0000313" key="8">
    <source>
        <dbReference type="Proteomes" id="UP000015104"/>
    </source>
</evidence>
<evidence type="ECO:0000256" key="1">
    <source>
        <dbReference type="ARBA" id="ARBA00022737"/>
    </source>
</evidence>